<dbReference type="GO" id="GO:0000981">
    <property type="term" value="F:DNA-binding transcription factor activity, RNA polymerase II-specific"/>
    <property type="evidence" value="ECO:0007669"/>
    <property type="project" value="InterPro"/>
</dbReference>
<dbReference type="VEuPathDB" id="FungiDB:A1O9_10028"/>
<accession>A0A072P0G6</accession>
<dbReference type="InterPro" id="IPR051059">
    <property type="entry name" value="VerF-like"/>
</dbReference>
<dbReference type="OrthoDB" id="6077919at2759"/>
<dbReference type="CDD" id="cd12148">
    <property type="entry name" value="fungal_TF_MHR"/>
    <property type="match status" value="1"/>
</dbReference>
<dbReference type="Pfam" id="PF04082">
    <property type="entry name" value="Fungal_trans"/>
    <property type="match status" value="1"/>
</dbReference>
<sequence length="570" mass="64494">MLPSNVTDDGAYLPVCLPCHWNGICTEADQSPADSSLPIPLSDLDGYEWSVIRRELSSASGILPGNPSTGISDTIRWDCLDLYWQYFHPHFPVVHRPSFLPTKPSPLLASAMAAIGSQYDGRPDAKLYSLTLLEIATKLLRRRDSITSRSRLADLQTVFLLEVLSKYCARRVEVEMSARFRSLFASLDQARRSLATDPLAVFRTLRKDRTSEDVYRAHKFWLEHETRRRILQASMVLDLQQVILFEQPATIVQHDRPRRNNPGLRTAISLPCSEELWEISSIEAWVEMASDPAFYKPRCARTDISTPGTPLDYFQIQVSLANMQDTSLDTILPQKDQCNQSASRITFNFHAREMSRNTPIRQLLVVSGESWIMGKKLENEGEFHDAKKNLRVWVESNLESRIALWHALRLIRGCAKFRPSDSTNTGLSVSFQDTQMLHEPWVFYLAALVCWAYGVSIWKSLEGTGPLSGATSAASEPLSNLSRTSSLSSVHPALLDSHEAAYSMREFLHLTNVEKPENLIQVDPHTFGQVHGLLEMIRLHKIGEFLGGLMNDAERVLYRLVEGRSRLSHF</sequence>
<dbReference type="PANTHER" id="PTHR40626">
    <property type="entry name" value="MIP31509P"/>
    <property type="match status" value="1"/>
</dbReference>
<proteinExistence type="predicted"/>
<keyword evidence="6" id="KW-0539">Nucleus</keyword>
<dbReference type="GO" id="GO:0006351">
    <property type="term" value="P:DNA-templated transcription"/>
    <property type="evidence" value="ECO:0007669"/>
    <property type="project" value="InterPro"/>
</dbReference>
<dbReference type="GO" id="GO:0005634">
    <property type="term" value="C:nucleus"/>
    <property type="evidence" value="ECO:0007669"/>
    <property type="project" value="UniProtKB-SubCell"/>
</dbReference>
<dbReference type="STRING" id="1182545.A0A072P0G6"/>
<organism evidence="8 9">
    <name type="scientific">Exophiala aquamarina CBS 119918</name>
    <dbReference type="NCBI Taxonomy" id="1182545"/>
    <lineage>
        <taxon>Eukaryota</taxon>
        <taxon>Fungi</taxon>
        <taxon>Dikarya</taxon>
        <taxon>Ascomycota</taxon>
        <taxon>Pezizomycotina</taxon>
        <taxon>Eurotiomycetes</taxon>
        <taxon>Chaetothyriomycetidae</taxon>
        <taxon>Chaetothyriales</taxon>
        <taxon>Herpotrichiellaceae</taxon>
        <taxon>Exophiala</taxon>
    </lineage>
</organism>
<dbReference type="HOGENOM" id="CLU_590508_0_0_1"/>
<dbReference type="InterPro" id="IPR007219">
    <property type="entry name" value="XnlR_reg_dom"/>
</dbReference>
<comment type="subcellular location">
    <subcellularLocation>
        <location evidence="1">Nucleus</location>
    </subcellularLocation>
</comment>
<keyword evidence="9" id="KW-1185">Reference proteome</keyword>
<dbReference type="AlphaFoldDB" id="A0A072P0G6"/>
<evidence type="ECO:0000313" key="9">
    <source>
        <dbReference type="Proteomes" id="UP000027920"/>
    </source>
</evidence>
<dbReference type="RefSeq" id="XP_013256219.1">
    <property type="nucleotide sequence ID" value="XM_013400765.1"/>
</dbReference>
<gene>
    <name evidence="8" type="ORF">A1O9_10028</name>
</gene>
<evidence type="ECO:0000256" key="6">
    <source>
        <dbReference type="ARBA" id="ARBA00023242"/>
    </source>
</evidence>
<evidence type="ECO:0000256" key="2">
    <source>
        <dbReference type="ARBA" id="ARBA00022723"/>
    </source>
</evidence>
<protein>
    <recommendedName>
        <fullName evidence="7">Xylanolytic transcriptional activator regulatory domain-containing protein</fullName>
    </recommendedName>
</protein>
<dbReference type="PANTHER" id="PTHR40626:SF30">
    <property type="entry name" value="FINGER DOMAIN PROTEIN, PUTATIVE (AFU_ORTHOLOGUE AFUA_4G13600)-RELATED"/>
    <property type="match status" value="1"/>
</dbReference>
<dbReference type="GO" id="GO:0000785">
    <property type="term" value="C:chromatin"/>
    <property type="evidence" value="ECO:0007669"/>
    <property type="project" value="TreeGrafter"/>
</dbReference>
<keyword evidence="2" id="KW-0479">Metal-binding</keyword>
<keyword evidence="4" id="KW-0863">Zinc-finger</keyword>
<keyword evidence="3" id="KW-0677">Repeat</keyword>
<dbReference type="GeneID" id="25284935"/>
<evidence type="ECO:0000256" key="1">
    <source>
        <dbReference type="ARBA" id="ARBA00004123"/>
    </source>
</evidence>
<dbReference type="GO" id="GO:0008270">
    <property type="term" value="F:zinc ion binding"/>
    <property type="evidence" value="ECO:0007669"/>
    <property type="project" value="UniProtKB-KW"/>
</dbReference>
<feature type="domain" description="Xylanolytic transcriptional activator regulatory" evidence="7">
    <location>
        <begin position="80"/>
        <end position="344"/>
    </location>
</feature>
<reference evidence="8 9" key="1">
    <citation type="submission" date="2013-03" db="EMBL/GenBank/DDBJ databases">
        <title>The Genome Sequence of Exophiala aquamarina CBS 119918.</title>
        <authorList>
            <consortium name="The Broad Institute Genomics Platform"/>
            <person name="Cuomo C."/>
            <person name="de Hoog S."/>
            <person name="Gorbushina A."/>
            <person name="Walker B."/>
            <person name="Young S.K."/>
            <person name="Zeng Q."/>
            <person name="Gargeya S."/>
            <person name="Fitzgerald M."/>
            <person name="Haas B."/>
            <person name="Abouelleil A."/>
            <person name="Allen A.W."/>
            <person name="Alvarado L."/>
            <person name="Arachchi H.M."/>
            <person name="Berlin A.M."/>
            <person name="Chapman S.B."/>
            <person name="Gainer-Dewar J."/>
            <person name="Goldberg J."/>
            <person name="Griggs A."/>
            <person name="Gujja S."/>
            <person name="Hansen M."/>
            <person name="Howarth C."/>
            <person name="Imamovic A."/>
            <person name="Ireland A."/>
            <person name="Larimer J."/>
            <person name="McCowan C."/>
            <person name="Murphy C."/>
            <person name="Pearson M."/>
            <person name="Poon T.W."/>
            <person name="Priest M."/>
            <person name="Roberts A."/>
            <person name="Saif S."/>
            <person name="Shea T."/>
            <person name="Sisk P."/>
            <person name="Sykes S."/>
            <person name="Wortman J."/>
            <person name="Nusbaum C."/>
            <person name="Birren B."/>
        </authorList>
    </citation>
    <scope>NUCLEOTIDE SEQUENCE [LARGE SCALE GENOMIC DNA]</scope>
    <source>
        <strain evidence="8 9">CBS 119918</strain>
    </source>
</reference>
<evidence type="ECO:0000313" key="8">
    <source>
        <dbReference type="EMBL" id="KEF53629.1"/>
    </source>
</evidence>
<keyword evidence="5" id="KW-0862">Zinc</keyword>
<dbReference type="EMBL" id="AMGV01000012">
    <property type="protein sequence ID" value="KEF53629.1"/>
    <property type="molecule type" value="Genomic_DNA"/>
</dbReference>
<evidence type="ECO:0000256" key="5">
    <source>
        <dbReference type="ARBA" id="ARBA00022833"/>
    </source>
</evidence>
<dbReference type="Proteomes" id="UP000027920">
    <property type="component" value="Unassembled WGS sequence"/>
</dbReference>
<evidence type="ECO:0000256" key="3">
    <source>
        <dbReference type="ARBA" id="ARBA00022737"/>
    </source>
</evidence>
<name>A0A072P0G6_9EURO</name>
<evidence type="ECO:0000256" key="4">
    <source>
        <dbReference type="ARBA" id="ARBA00022771"/>
    </source>
</evidence>
<evidence type="ECO:0000259" key="7">
    <source>
        <dbReference type="Pfam" id="PF04082"/>
    </source>
</evidence>
<comment type="caution">
    <text evidence="8">The sequence shown here is derived from an EMBL/GenBank/DDBJ whole genome shotgun (WGS) entry which is preliminary data.</text>
</comment>
<dbReference type="GO" id="GO:0000978">
    <property type="term" value="F:RNA polymerase II cis-regulatory region sequence-specific DNA binding"/>
    <property type="evidence" value="ECO:0007669"/>
    <property type="project" value="InterPro"/>
</dbReference>